<dbReference type="OrthoDB" id="2622010at2"/>
<evidence type="ECO:0000313" key="2">
    <source>
        <dbReference type="EMBL" id="MRX74335.1"/>
    </source>
</evidence>
<reference evidence="2 3" key="1">
    <citation type="submission" date="2019-11" db="EMBL/GenBank/DDBJ databases">
        <title>Bacillus lacus genome.</title>
        <authorList>
            <person name="Allen C.J."/>
            <person name="Newman J.D."/>
        </authorList>
    </citation>
    <scope>NUCLEOTIDE SEQUENCE [LARGE SCALE GENOMIC DNA]</scope>
    <source>
        <strain evidence="2 3">KCTC 33946</strain>
    </source>
</reference>
<dbReference type="EMBL" id="WKKI01000079">
    <property type="protein sequence ID" value="MRX74335.1"/>
    <property type="molecule type" value="Genomic_DNA"/>
</dbReference>
<dbReference type="NCBIfam" id="NF041644">
    <property type="entry name" value="CBO0543_fam"/>
    <property type="match status" value="1"/>
</dbReference>
<keyword evidence="3" id="KW-1185">Reference proteome</keyword>
<evidence type="ECO:0000313" key="3">
    <source>
        <dbReference type="Proteomes" id="UP000448867"/>
    </source>
</evidence>
<dbReference type="AlphaFoldDB" id="A0A7X2J2S1"/>
<sequence>MWSKNKFEKRFLRFITGAALLLLFFLLRKGPLKDWLLSYLFNAYTNGILDQYLASNHYIRYPVRYFKKEFKSNILFDYLLYPTMSLFINKITYGNRPFVIVIKVCLVTTSMLLVELWAEKNTNLIRWGRGWDWKHTLFGLTAKSLLNRSIIAAIRAASSKPASLTKR</sequence>
<gene>
    <name evidence="2" type="ORF">GJU40_19635</name>
</gene>
<accession>A0A7X2J2S1</accession>
<proteinExistence type="predicted"/>
<comment type="caution">
    <text evidence="2">The sequence shown here is derived from an EMBL/GenBank/DDBJ whole genome shotgun (WGS) entry which is preliminary data.</text>
</comment>
<feature type="transmembrane region" description="Helical" evidence="1">
    <location>
        <begin position="12"/>
        <end position="30"/>
    </location>
</feature>
<dbReference type="Proteomes" id="UP000448867">
    <property type="component" value="Unassembled WGS sequence"/>
</dbReference>
<protein>
    <submittedName>
        <fullName evidence="2">Uncharacterized protein</fullName>
    </submittedName>
</protein>
<evidence type="ECO:0000256" key="1">
    <source>
        <dbReference type="SAM" id="Phobius"/>
    </source>
</evidence>
<dbReference type="InterPro" id="IPR048147">
    <property type="entry name" value="CBO0543-like"/>
</dbReference>
<keyword evidence="1" id="KW-1133">Transmembrane helix</keyword>
<keyword evidence="1" id="KW-0472">Membrane</keyword>
<keyword evidence="1" id="KW-0812">Transmembrane</keyword>
<dbReference type="RefSeq" id="WP_154309784.1">
    <property type="nucleotide sequence ID" value="NZ_WKKI01000079.1"/>
</dbReference>
<name>A0A7X2J2S1_9BACI</name>
<organism evidence="2 3">
    <name type="scientific">Metabacillus lacus</name>
    <dbReference type="NCBI Taxonomy" id="1983721"/>
    <lineage>
        <taxon>Bacteria</taxon>
        <taxon>Bacillati</taxon>
        <taxon>Bacillota</taxon>
        <taxon>Bacilli</taxon>
        <taxon>Bacillales</taxon>
        <taxon>Bacillaceae</taxon>
        <taxon>Metabacillus</taxon>
    </lineage>
</organism>